<dbReference type="Pfam" id="PF22987">
    <property type="entry name" value="Tudor_KDM3B"/>
    <property type="match status" value="1"/>
</dbReference>
<feature type="compositionally biased region" description="Basic and acidic residues" evidence="1">
    <location>
        <begin position="826"/>
        <end position="844"/>
    </location>
</feature>
<organism evidence="3">
    <name type="scientific">Magallana gigas</name>
    <name type="common">Pacific oyster</name>
    <name type="synonym">Crassostrea gigas</name>
    <dbReference type="NCBI Taxonomy" id="29159"/>
    <lineage>
        <taxon>Eukaryota</taxon>
        <taxon>Metazoa</taxon>
        <taxon>Spiralia</taxon>
        <taxon>Lophotrochozoa</taxon>
        <taxon>Mollusca</taxon>
        <taxon>Bivalvia</taxon>
        <taxon>Autobranchia</taxon>
        <taxon>Pteriomorphia</taxon>
        <taxon>Ostreida</taxon>
        <taxon>Ostreoidea</taxon>
        <taxon>Ostreidae</taxon>
        <taxon>Magallana</taxon>
    </lineage>
</organism>
<feature type="region of interest" description="Disordered" evidence="1">
    <location>
        <begin position="743"/>
        <end position="779"/>
    </location>
</feature>
<accession>K1PTX4</accession>
<feature type="compositionally biased region" description="Basic and acidic residues" evidence="1">
    <location>
        <begin position="473"/>
        <end position="485"/>
    </location>
</feature>
<dbReference type="HOGENOM" id="CLU_337477_0_0_1"/>
<dbReference type="InParanoid" id="K1PTX4"/>
<feature type="compositionally biased region" description="Polar residues" evidence="1">
    <location>
        <begin position="153"/>
        <end position="180"/>
    </location>
</feature>
<feature type="compositionally biased region" description="Low complexity" evidence="1">
    <location>
        <begin position="221"/>
        <end position="236"/>
    </location>
</feature>
<gene>
    <name evidence="3" type="ORF">CGI_10003745</name>
</gene>
<feature type="compositionally biased region" description="Basic and acidic residues" evidence="1">
    <location>
        <begin position="262"/>
        <end position="287"/>
    </location>
</feature>
<name>K1PTX4_MAGGI</name>
<proteinExistence type="predicted"/>
<feature type="region of interest" description="Disordered" evidence="1">
    <location>
        <begin position="472"/>
        <end position="555"/>
    </location>
</feature>
<dbReference type="AlphaFoldDB" id="K1PTX4"/>
<feature type="compositionally biased region" description="Basic and acidic residues" evidence="1">
    <location>
        <begin position="237"/>
        <end position="254"/>
    </location>
</feature>
<feature type="compositionally biased region" description="Polar residues" evidence="1">
    <location>
        <begin position="338"/>
        <end position="361"/>
    </location>
</feature>
<feature type="region of interest" description="Disordered" evidence="1">
    <location>
        <begin position="800"/>
        <end position="844"/>
    </location>
</feature>
<protein>
    <submittedName>
        <fullName evidence="3">Reticulocyte-binding protein 2-like protein a</fullName>
    </submittedName>
</protein>
<reference evidence="3" key="1">
    <citation type="journal article" date="2012" name="Nature">
        <title>The oyster genome reveals stress adaptation and complexity of shell formation.</title>
        <authorList>
            <person name="Zhang G."/>
            <person name="Fang X."/>
            <person name="Guo X."/>
            <person name="Li L."/>
            <person name="Luo R."/>
            <person name="Xu F."/>
            <person name="Yang P."/>
            <person name="Zhang L."/>
            <person name="Wang X."/>
            <person name="Qi H."/>
            <person name="Xiong Z."/>
            <person name="Que H."/>
            <person name="Xie Y."/>
            <person name="Holland P.W."/>
            <person name="Paps J."/>
            <person name="Zhu Y."/>
            <person name="Wu F."/>
            <person name="Chen Y."/>
            <person name="Wang J."/>
            <person name="Peng C."/>
            <person name="Meng J."/>
            <person name="Yang L."/>
            <person name="Liu J."/>
            <person name="Wen B."/>
            <person name="Zhang N."/>
            <person name="Huang Z."/>
            <person name="Zhu Q."/>
            <person name="Feng Y."/>
            <person name="Mount A."/>
            <person name="Hedgecock D."/>
            <person name="Xu Z."/>
            <person name="Liu Y."/>
            <person name="Domazet-Loso T."/>
            <person name="Du Y."/>
            <person name="Sun X."/>
            <person name="Zhang S."/>
            <person name="Liu B."/>
            <person name="Cheng P."/>
            <person name="Jiang X."/>
            <person name="Li J."/>
            <person name="Fan D."/>
            <person name="Wang W."/>
            <person name="Fu W."/>
            <person name="Wang T."/>
            <person name="Wang B."/>
            <person name="Zhang J."/>
            <person name="Peng Z."/>
            <person name="Li Y."/>
            <person name="Li N."/>
            <person name="Wang J."/>
            <person name="Chen M."/>
            <person name="He Y."/>
            <person name="Tan F."/>
            <person name="Song X."/>
            <person name="Zheng Q."/>
            <person name="Huang R."/>
            <person name="Yang H."/>
            <person name="Du X."/>
            <person name="Chen L."/>
            <person name="Yang M."/>
            <person name="Gaffney P.M."/>
            <person name="Wang S."/>
            <person name="Luo L."/>
            <person name="She Z."/>
            <person name="Ming Y."/>
            <person name="Huang W."/>
            <person name="Zhang S."/>
            <person name="Huang B."/>
            <person name="Zhang Y."/>
            <person name="Qu T."/>
            <person name="Ni P."/>
            <person name="Miao G."/>
            <person name="Wang J."/>
            <person name="Wang Q."/>
            <person name="Steinberg C.E."/>
            <person name="Wang H."/>
            <person name="Li N."/>
            <person name="Qian L."/>
            <person name="Zhang G."/>
            <person name="Li Y."/>
            <person name="Yang H."/>
            <person name="Liu X."/>
            <person name="Wang J."/>
            <person name="Yin Y."/>
            <person name="Wang J."/>
        </authorList>
    </citation>
    <scope>NUCLEOTIDE SEQUENCE [LARGE SCALE GENOMIC DNA]</scope>
    <source>
        <strain evidence="3">05x7-T-G4-1.051#20</strain>
    </source>
</reference>
<feature type="compositionally biased region" description="Low complexity" evidence="1">
    <location>
        <begin position="507"/>
        <end position="516"/>
    </location>
</feature>
<feature type="compositionally biased region" description="Polar residues" evidence="1">
    <location>
        <begin position="293"/>
        <end position="307"/>
    </location>
</feature>
<evidence type="ECO:0000313" key="3">
    <source>
        <dbReference type="EMBL" id="EKC25078.1"/>
    </source>
</evidence>
<dbReference type="EMBL" id="JH817536">
    <property type="protein sequence ID" value="EKC25078.1"/>
    <property type="molecule type" value="Genomic_DNA"/>
</dbReference>
<evidence type="ECO:0000256" key="1">
    <source>
        <dbReference type="SAM" id="MobiDB-lite"/>
    </source>
</evidence>
<feature type="domain" description="Lysine-specific demethylase 3A/B tudor" evidence="2">
    <location>
        <begin position="100"/>
        <end position="138"/>
    </location>
</feature>
<feature type="compositionally biased region" description="Low complexity" evidence="1">
    <location>
        <begin position="425"/>
        <end position="437"/>
    </location>
</feature>
<dbReference type="InterPro" id="IPR054503">
    <property type="entry name" value="KDM3AB_Tudor"/>
</dbReference>
<sequence>MTYIGQMITVQHTFCHALDIFAHSNKHQKYLSIVRTNHIGRQCLMRSYSTTVTTVILGCYLQSMQAQIQNFAFSKIYGTSQSLHQDPPSPTFLKLLLSLKSETLSLTDDTVLEEHNEDPALIQMRLLDDGVVDSILRGVEVGIGPRRTRQTNKEQQAITTRNPTSKQPSSNTEKNSSVRNNKVKQKELSSKSTEQEPEREKPKAGKSVSAKDRKRKPADFSENSNDSTETSSSKSCRSVEKRVKSDSKSDKPDQSKAATDPSKSKSENKSVKKDSSSDSKIPKDKTTPKRSCKNSNPETQSKQCTKSRPSRLKKDSPSCDSSSSHHEGVPGSPDISEDSGSVASSVCDNQSAGECPNTQETTSEEAIIEDNMHFMKQRLLASNSSSEKSPAPINANIDVNRSVTDQIAKLSRTESAGSIQEEGKSNSPNKSVSPKGSYLTSDVFTHEQGKELRNNNNISDNISGCNSLSNSLNHEDLRSSSRASEHSNSGLSEDRRPASRLDDLKSSQKNSPSSSPLIIDRSEPVNPYRDPELMRKNPVHSNVHGMLGSHKKPSYANVHTPIPSAATPTPSIPSTTSYPSHPIPNHVIPSLQYPPHHLTAALGAASLGLHPSLAQMDPNQLAALQHQQLASMQYQLLLNRGGYPANLTMPQLEHLWQKTYPSIPIPPQYLLPKNREDLLGHLFSKEREIIERERMERERMDRMEKERMERDRQLERERQERIERERVERDKMEREREQAIRERAEKERMEKERQERERKEREEWKRMEHEREQKKERERILKESADTLAAVDDHFARSLRKEGVRGGGWAVPSVAIRTAKSGPPTKPEESSKPSIDDKQVSEIS</sequence>
<feature type="compositionally biased region" description="Basic and acidic residues" evidence="1">
    <location>
        <begin position="184"/>
        <end position="203"/>
    </location>
</feature>
<feature type="compositionally biased region" description="Basic and acidic residues" evidence="1">
    <location>
        <begin position="492"/>
        <end position="506"/>
    </location>
</feature>
<evidence type="ECO:0000259" key="2">
    <source>
        <dbReference type="Pfam" id="PF22987"/>
    </source>
</evidence>
<feature type="region of interest" description="Disordered" evidence="1">
    <location>
        <begin position="146"/>
        <end position="438"/>
    </location>
</feature>
<feature type="compositionally biased region" description="Basic and acidic residues" evidence="1">
    <location>
        <begin position="312"/>
        <end position="328"/>
    </location>
</feature>